<dbReference type="Pfam" id="PF07843">
    <property type="entry name" value="DUF1634"/>
    <property type="match status" value="1"/>
</dbReference>
<organism evidence="2 3">
    <name type="scientific">Filimonas effusa</name>
    <dbReference type="NCBI Taxonomy" id="2508721"/>
    <lineage>
        <taxon>Bacteria</taxon>
        <taxon>Pseudomonadati</taxon>
        <taxon>Bacteroidota</taxon>
        <taxon>Chitinophagia</taxon>
        <taxon>Chitinophagales</taxon>
        <taxon>Chitinophagaceae</taxon>
        <taxon>Filimonas</taxon>
    </lineage>
</organism>
<keyword evidence="3" id="KW-1185">Reference proteome</keyword>
<sequence>MNKPPEIKNRDLQLTLGNLLRIGVILSALLVLAGGIIYIFQQGNGPRPQYVSFTGENSELLQLSDILKGMTRLQGASIIQFGLIVLIATPIARIVISAIGFALEKDYMYLVIAAIVLLIILVSLFSGVAG</sequence>
<keyword evidence="1" id="KW-1133">Transmembrane helix</keyword>
<dbReference type="InterPro" id="IPR012861">
    <property type="entry name" value="DUF1634"/>
</dbReference>
<dbReference type="AlphaFoldDB" id="A0A4Q1DB76"/>
<reference evidence="2 3" key="1">
    <citation type="submission" date="2019-01" db="EMBL/GenBank/DDBJ databases">
        <title>Filimonas sp. strain TTM-71.</title>
        <authorList>
            <person name="Chen W.-M."/>
        </authorList>
    </citation>
    <scope>NUCLEOTIDE SEQUENCE [LARGE SCALE GENOMIC DNA]</scope>
    <source>
        <strain evidence="2 3">TTM-71</strain>
    </source>
</reference>
<feature type="transmembrane region" description="Helical" evidence="1">
    <location>
        <begin position="20"/>
        <end position="40"/>
    </location>
</feature>
<keyword evidence="1" id="KW-0472">Membrane</keyword>
<dbReference type="OrthoDB" id="1072981at2"/>
<evidence type="ECO:0000313" key="3">
    <source>
        <dbReference type="Proteomes" id="UP000290545"/>
    </source>
</evidence>
<gene>
    <name evidence="2" type="ORF">ESB13_07690</name>
</gene>
<feature type="transmembrane region" description="Helical" evidence="1">
    <location>
        <begin position="78"/>
        <end position="101"/>
    </location>
</feature>
<dbReference type="RefSeq" id="WP_129002424.1">
    <property type="nucleotide sequence ID" value="NZ_SDHZ01000001.1"/>
</dbReference>
<evidence type="ECO:0000256" key="1">
    <source>
        <dbReference type="SAM" id="Phobius"/>
    </source>
</evidence>
<dbReference type="EMBL" id="SDHZ01000001">
    <property type="protein sequence ID" value="RXK86677.1"/>
    <property type="molecule type" value="Genomic_DNA"/>
</dbReference>
<accession>A0A4Q1DB76</accession>
<feature type="transmembrane region" description="Helical" evidence="1">
    <location>
        <begin position="107"/>
        <end position="129"/>
    </location>
</feature>
<name>A0A4Q1DB76_9BACT</name>
<dbReference type="Proteomes" id="UP000290545">
    <property type="component" value="Unassembled WGS sequence"/>
</dbReference>
<evidence type="ECO:0000313" key="2">
    <source>
        <dbReference type="EMBL" id="RXK86677.1"/>
    </source>
</evidence>
<keyword evidence="1" id="KW-0812">Transmembrane</keyword>
<protein>
    <submittedName>
        <fullName evidence="2">DUF1634 domain-containing protein</fullName>
    </submittedName>
</protein>
<comment type="caution">
    <text evidence="2">The sequence shown here is derived from an EMBL/GenBank/DDBJ whole genome shotgun (WGS) entry which is preliminary data.</text>
</comment>
<proteinExistence type="predicted"/>